<gene>
    <name evidence="1" type="ORF">HNQ59_002829</name>
</gene>
<keyword evidence="2" id="KW-1185">Reference proteome</keyword>
<organism evidence="1 2">
    <name type="scientific">Chitinivorax tropicus</name>
    <dbReference type="NCBI Taxonomy" id="714531"/>
    <lineage>
        <taxon>Bacteria</taxon>
        <taxon>Pseudomonadati</taxon>
        <taxon>Pseudomonadota</taxon>
        <taxon>Betaproteobacteria</taxon>
        <taxon>Chitinivorax</taxon>
    </lineage>
</organism>
<protein>
    <submittedName>
        <fullName evidence="1">Uncharacterized protein</fullName>
    </submittedName>
</protein>
<dbReference type="Proteomes" id="UP000575898">
    <property type="component" value="Unassembled WGS sequence"/>
</dbReference>
<dbReference type="EMBL" id="JACHHY010000017">
    <property type="protein sequence ID" value="MBB5019527.1"/>
    <property type="molecule type" value="Genomic_DNA"/>
</dbReference>
<proteinExistence type="predicted"/>
<accession>A0A840MR03</accession>
<reference evidence="1 2" key="1">
    <citation type="submission" date="2020-08" db="EMBL/GenBank/DDBJ databases">
        <title>Genomic Encyclopedia of Type Strains, Phase IV (KMG-IV): sequencing the most valuable type-strain genomes for metagenomic binning, comparative biology and taxonomic classification.</title>
        <authorList>
            <person name="Goeker M."/>
        </authorList>
    </citation>
    <scope>NUCLEOTIDE SEQUENCE [LARGE SCALE GENOMIC DNA]</scope>
    <source>
        <strain evidence="1 2">DSM 27165</strain>
    </source>
</reference>
<evidence type="ECO:0000313" key="1">
    <source>
        <dbReference type="EMBL" id="MBB5019527.1"/>
    </source>
</evidence>
<dbReference type="AlphaFoldDB" id="A0A840MR03"/>
<sequence length="78" mass="9220">MADHTLHNDTYMIDVNDFFVFFQILQTSAFIEDFFFFFTLSGLIPIQAVARAVCNRDHIGSFWPCRCRFFIEKRVDDA</sequence>
<evidence type="ECO:0000313" key="2">
    <source>
        <dbReference type="Proteomes" id="UP000575898"/>
    </source>
</evidence>
<name>A0A840MR03_9PROT</name>
<comment type="caution">
    <text evidence="1">The sequence shown here is derived from an EMBL/GenBank/DDBJ whole genome shotgun (WGS) entry which is preliminary data.</text>
</comment>